<evidence type="ECO:0000313" key="1">
    <source>
        <dbReference type="EMBL" id="AYN67357.1"/>
    </source>
</evidence>
<dbReference type="SUPFAM" id="SSF159888">
    <property type="entry name" value="YdhG-like"/>
    <property type="match status" value="1"/>
</dbReference>
<dbReference type="EMBL" id="CP032050">
    <property type="protein sequence ID" value="AYN67357.1"/>
    <property type="molecule type" value="Genomic_DNA"/>
</dbReference>
<dbReference type="OrthoDB" id="2604576at2"/>
<protein>
    <submittedName>
        <fullName evidence="1">DUF1801 domain-containing protein</fullName>
    </submittedName>
</protein>
<sequence>MGIQEQIKNYIASQPEPKRSDVEVLHNQILQVLPDAKLWFLDGKDDKGKIVTNPQIGYGLQTIKYANGKTKEFFQVGISANTTGISVYIMGIENKKYLPETYGKTIGKASVTGYCIKFKKLKDINIATLEEAIRDGVEQTT</sequence>
<dbReference type="KEGG" id="emar:D1013_08255"/>
<organism evidence="1 2">
    <name type="scientific">Euzebyella marina</name>
    <dbReference type="NCBI Taxonomy" id="1761453"/>
    <lineage>
        <taxon>Bacteria</taxon>
        <taxon>Pseudomonadati</taxon>
        <taxon>Bacteroidota</taxon>
        <taxon>Flavobacteriia</taxon>
        <taxon>Flavobacteriales</taxon>
        <taxon>Flavobacteriaceae</taxon>
        <taxon>Euzebyella</taxon>
    </lineage>
</organism>
<keyword evidence="2" id="KW-1185">Reference proteome</keyword>
<reference evidence="1 2" key="1">
    <citation type="submission" date="2018-08" db="EMBL/GenBank/DDBJ databases">
        <title>The reduced genetic potential of extracellular carbohydrate catabolism in Euzebyella marina RN62, a Flavobacteriia bacterium isolated from the hadal water.</title>
        <authorList>
            <person name="Xue C."/>
        </authorList>
    </citation>
    <scope>NUCLEOTIDE SEQUENCE [LARGE SCALE GENOMIC DNA]</scope>
    <source>
        <strain evidence="1 2">RN62</strain>
    </source>
</reference>
<dbReference type="AlphaFoldDB" id="A0A3G2L521"/>
<proteinExistence type="predicted"/>
<name>A0A3G2L521_9FLAO</name>
<evidence type="ECO:0000313" key="2">
    <source>
        <dbReference type="Proteomes" id="UP000276309"/>
    </source>
</evidence>
<accession>A0A3G2L521</accession>
<dbReference type="Proteomes" id="UP000276309">
    <property type="component" value="Chromosome"/>
</dbReference>
<gene>
    <name evidence="1" type="ORF">D1013_08255</name>
</gene>
<dbReference type="RefSeq" id="WP_121848378.1">
    <property type="nucleotide sequence ID" value="NZ_CP032050.1"/>
</dbReference>